<evidence type="ECO:0000313" key="1">
    <source>
        <dbReference type="EMBL" id="QFS50354.1"/>
    </source>
</evidence>
<reference evidence="1 2" key="1">
    <citation type="submission" date="2019-10" db="EMBL/GenBank/DDBJ databases">
        <title>Genomic and transcriptomic insights into the perfect genentic adaptation of a filamentous nitrogen-fixing cyanobacterium to rice fields.</title>
        <authorList>
            <person name="Chen Z."/>
        </authorList>
    </citation>
    <scope>NUCLEOTIDE SEQUENCE [LARGE SCALE GENOMIC DNA]</scope>
    <source>
        <strain evidence="1">CCNUC1</strain>
    </source>
</reference>
<proteinExistence type="predicted"/>
<dbReference type="EMBL" id="CP045227">
    <property type="protein sequence ID" value="QFS50354.1"/>
    <property type="molecule type" value="Genomic_DNA"/>
</dbReference>
<name>A0A5P8WCJ7_9NOSO</name>
<gene>
    <name evidence="1" type="ORF">GXM_07848</name>
</gene>
<protein>
    <submittedName>
        <fullName evidence="1">Uncharacterized protein</fullName>
    </submittedName>
</protein>
<sequence length="41" mass="4631">MFFAQSPVCSRALSEFLGKMNSTKKVYQASFHLAKLYSKEG</sequence>
<dbReference type="AlphaFoldDB" id="A0A5P8WCJ7"/>
<dbReference type="KEGG" id="nsh:GXM_07848"/>
<keyword evidence="2" id="KW-1185">Reference proteome</keyword>
<evidence type="ECO:0000313" key="2">
    <source>
        <dbReference type="Proteomes" id="UP000326678"/>
    </source>
</evidence>
<organism evidence="1 2">
    <name type="scientific">Nostoc sphaeroides CCNUC1</name>
    <dbReference type="NCBI Taxonomy" id="2653204"/>
    <lineage>
        <taxon>Bacteria</taxon>
        <taxon>Bacillati</taxon>
        <taxon>Cyanobacteriota</taxon>
        <taxon>Cyanophyceae</taxon>
        <taxon>Nostocales</taxon>
        <taxon>Nostocaceae</taxon>
        <taxon>Nostoc</taxon>
    </lineage>
</organism>
<dbReference type="Proteomes" id="UP000326678">
    <property type="component" value="Chromosome Gxm2"/>
</dbReference>
<accession>A0A5P8WCJ7</accession>